<evidence type="ECO:0000259" key="2">
    <source>
        <dbReference type="PROSITE" id="PS01179"/>
    </source>
</evidence>
<comment type="caution">
    <text evidence="3">The sequence shown here is derived from an EMBL/GenBank/DDBJ whole genome shotgun (WGS) entry which is preliminary data.</text>
</comment>
<dbReference type="SMART" id="SM00462">
    <property type="entry name" value="PTB"/>
    <property type="match status" value="1"/>
</dbReference>
<feature type="compositionally biased region" description="Polar residues" evidence="1">
    <location>
        <begin position="208"/>
        <end position="225"/>
    </location>
</feature>
<dbReference type="InterPro" id="IPR051133">
    <property type="entry name" value="Adapter_Engulfment-Domain"/>
</dbReference>
<feature type="domain" description="PID" evidence="2">
    <location>
        <begin position="18"/>
        <end position="158"/>
    </location>
</feature>
<reference evidence="3 4" key="1">
    <citation type="journal article" date="2017" name="Nat. Ecol. Evol.">
        <title>Scallop genome provides insights into evolution of bilaterian karyotype and development.</title>
        <authorList>
            <person name="Wang S."/>
            <person name="Zhang J."/>
            <person name="Jiao W."/>
            <person name="Li J."/>
            <person name="Xun X."/>
            <person name="Sun Y."/>
            <person name="Guo X."/>
            <person name="Huan P."/>
            <person name="Dong B."/>
            <person name="Zhang L."/>
            <person name="Hu X."/>
            <person name="Sun X."/>
            <person name="Wang J."/>
            <person name="Zhao C."/>
            <person name="Wang Y."/>
            <person name="Wang D."/>
            <person name="Huang X."/>
            <person name="Wang R."/>
            <person name="Lv J."/>
            <person name="Li Y."/>
            <person name="Zhang Z."/>
            <person name="Liu B."/>
            <person name="Lu W."/>
            <person name="Hui Y."/>
            <person name="Liang J."/>
            <person name="Zhou Z."/>
            <person name="Hou R."/>
            <person name="Li X."/>
            <person name="Liu Y."/>
            <person name="Li H."/>
            <person name="Ning X."/>
            <person name="Lin Y."/>
            <person name="Zhao L."/>
            <person name="Xing Q."/>
            <person name="Dou J."/>
            <person name="Li Y."/>
            <person name="Mao J."/>
            <person name="Guo H."/>
            <person name="Dou H."/>
            <person name="Li T."/>
            <person name="Mu C."/>
            <person name="Jiang W."/>
            <person name="Fu Q."/>
            <person name="Fu X."/>
            <person name="Miao Y."/>
            <person name="Liu J."/>
            <person name="Yu Q."/>
            <person name="Li R."/>
            <person name="Liao H."/>
            <person name="Li X."/>
            <person name="Kong Y."/>
            <person name="Jiang Z."/>
            <person name="Chourrout D."/>
            <person name="Li R."/>
            <person name="Bao Z."/>
        </authorList>
    </citation>
    <scope>NUCLEOTIDE SEQUENCE [LARGE SCALE GENOMIC DNA]</scope>
    <source>
        <strain evidence="3 4">PY_sf001</strain>
    </source>
</reference>
<dbReference type="Proteomes" id="UP000242188">
    <property type="component" value="Unassembled WGS sequence"/>
</dbReference>
<dbReference type="AlphaFoldDB" id="A0A210R0F6"/>
<evidence type="ECO:0000313" key="3">
    <source>
        <dbReference type="EMBL" id="OWF54479.1"/>
    </source>
</evidence>
<dbReference type="InterPro" id="IPR011993">
    <property type="entry name" value="PH-like_dom_sf"/>
</dbReference>
<dbReference type="InterPro" id="IPR006020">
    <property type="entry name" value="PTB/PI_dom"/>
</dbReference>
<feature type="compositionally biased region" description="Low complexity" evidence="1">
    <location>
        <begin position="189"/>
        <end position="204"/>
    </location>
</feature>
<dbReference type="EMBL" id="NEDP02001033">
    <property type="protein sequence ID" value="OWF54479.1"/>
    <property type="molecule type" value="Genomic_DNA"/>
</dbReference>
<dbReference type="PANTHER" id="PTHR11232">
    <property type="entry name" value="PHOSPHOTYROSINE INTERACTION DOMAIN-CONTAINING FAMILY MEMBER"/>
    <property type="match status" value="1"/>
</dbReference>
<dbReference type="PANTHER" id="PTHR11232:SF2">
    <property type="entry name" value="FI05246P"/>
    <property type="match status" value="1"/>
</dbReference>
<gene>
    <name evidence="3" type="ORF">KP79_PYT20862</name>
</gene>
<name>A0A210R0F6_MIZYE</name>
<proteinExistence type="predicted"/>
<evidence type="ECO:0000256" key="1">
    <source>
        <dbReference type="SAM" id="MobiDB-lite"/>
    </source>
</evidence>
<dbReference type="SUPFAM" id="SSF50729">
    <property type="entry name" value="PH domain-like"/>
    <property type="match status" value="1"/>
</dbReference>
<organism evidence="3 4">
    <name type="scientific">Mizuhopecten yessoensis</name>
    <name type="common">Japanese scallop</name>
    <name type="synonym">Patinopecten yessoensis</name>
    <dbReference type="NCBI Taxonomy" id="6573"/>
    <lineage>
        <taxon>Eukaryota</taxon>
        <taxon>Metazoa</taxon>
        <taxon>Spiralia</taxon>
        <taxon>Lophotrochozoa</taxon>
        <taxon>Mollusca</taxon>
        <taxon>Bivalvia</taxon>
        <taxon>Autobranchia</taxon>
        <taxon>Pteriomorphia</taxon>
        <taxon>Pectinida</taxon>
        <taxon>Pectinoidea</taxon>
        <taxon>Pectinidae</taxon>
        <taxon>Mizuhopecten</taxon>
    </lineage>
</organism>
<dbReference type="OrthoDB" id="5962185at2759"/>
<protein>
    <submittedName>
        <fullName evidence="3">Protein FAM43A</fullName>
    </submittedName>
</protein>
<dbReference type="Gene3D" id="2.30.29.30">
    <property type="entry name" value="Pleckstrin-homology domain (PH domain)/Phosphotyrosine-binding domain (PTB)"/>
    <property type="match status" value="1"/>
</dbReference>
<evidence type="ECO:0000313" key="4">
    <source>
        <dbReference type="Proteomes" id="UP000242188"/>
    </source>
</evidence>
<feature type="region of interest" description="Disordered" evidence="1">
    <location>
        <begin position="189"/>
        <end position="253"/>
    </location>
</feature>
<sequence length="292" mass="32304">MFSSLKVRAKITEKDPVFKVRYIGCTETFVATGKGCTNGPVQKLWDNAGEEKSLKRTTVQINTNGILLEDMDGKGKGAHGRLFSIENISFCNADCILNERIFTWICKNASCPSLICHAVLCSSEEKAKTMALVLSRAFQIAYKEWQMSKTKVTRENRRKQTKDIEKAAESSIPIKQYSNVRLTKANHATVTSTGSTTSLNGSTRSDSECQTEQPAVSEYINTNNDPIYDVPNELANKSDSTESNGPFSGSTVILDSDTENELSKSFSMQAFIDGDESDSLSCGSKWKRNYMC</sequence>
<dbReference type="PROSITE" id="PS01179">
    <property type="entry name" value="PID"/>
    <property type="match status" value="1"/>
</dbReference>
<keyword evidence="4" id="KW-1185">Reference proteome</keyword>
<accession>A0A210R0F6</accession>
<dbReference type="Pfam" id="PF14719">
    <property type="entry name" value="PID_2"/>
    <property type="match status" value="1"/>
</dbReference>
<feature type="compositionally biased region" description="Polar residues" evidence="1">
    <location>
        <begin position="235"/>
        <end position="253"/>
    </location>
</feature>
<dbReference type="CDD" id="cd00934">
    <property type="entry name" value="PTB"/>
    <property type="match status" value="1"/>
</dbReference>